<protein>
    <submittedName>
        <fullName evidence="1">Uncharacterized protein</fullName>
    </submittedName>
</protein>
<dbReference type="EMBL" id="RWIC01000523">
    <property type="protein sequence ID" value="TKC42828.1"/>
    <property type="molecule type" value="Genomic_DNA"/>
</dbReference>
<evidence type="ECO:0000313" key="2">
    <source>
        <dbReference type="Proteomes" id="UP000308365"/>
    </source>
</evidence>
<dbReference type="Proteomes" id="UP000308365">
    <property type="component" value="Unassembled WGS sequence"/>
</dbReference>
<organism evidence="1 2">
    <name type="scientific">Monodon monoceros</name>
    <name type="common">Narwhal</name>
    <name type="synonym">Ceratodon monodon</name>
    <dbReference type="NCBI Taxonomy" id="40151"/>
    <lineage>
        <taxon>Eukaryota</taxon>
        <taxon>Metazoa</taxon>
        <taxon>Chordata</taxon>
        <taxon>Craniata</taxon>
        <taxon>Vertebrata</taxon>
        <taxon>Euteleostomi</taxon>
        <taxon>Mammalia</taxon>
        <taxon>Eutheria</taxon>
        <taxon>Laurasiatheria</taxon>
        <taxon>Artiodactyla</taxon>
        <taxon>Whippomorpha</taxon>
        <taxon>Cetacea</taxon>
        <taxon>Odontoceti</taxon>
        <taxon>Monodontidae</taxon>
        <taxon>Monodon</taxon>
    </lineage>
</organism>
<comment type="caution">
    <text evidence="1">The sequence shown here is derived from an EMBL/GenBank/DDBJ whole genome shotgun (WGS) entry which is preliminary data.</text>
</comment>
<sequence length="106" mass="11851">MVGCSFSCIDVLNFFTDDKAIEKSIYANKWPICHGFYLTAQASFPLAASCTLGQLGEQIGTLSSLKVWRLMLASMLEFYQVCHTIKDYEESRASTCHHVPIFGVMS</sequence>
<gene>
    <name evidence="1" type="ORF">EI555_013552</name>
</gene>
<proteinExistence type="predicted"/>
<evidence type="ECO:0000313" key="1">
    <source>
        <dbReference type="EMBL" id="TKC42828.1"/>
    </source>
</evidence>
<name>A0A4U1F103_MONMO</name>
<reference evidence="2" key="1">
    <citation type="journal article" date="2019" name="IScience">
        <title>Narwhal Genome Reveals Long-Term Low Genetic Diversity despite Current Large Abundance Size.</title>
        <authorList>
            <person name="Westbury M.V."/>
            <person name="Petersen B."/>
            <person name="Garde E."/>
            <person name="Heide-Jorgensen M.P."/>
            <person name="Lorenzen E.D."/>
        </authorList>
    </citation>
    <scope>NUCLEOTIDE SEQUENCE [LARGE SCALE GENOMIC DNA]</scope>
</reference>
<accession>A0A4U1F103</accession>
<dbReference type="AlphaFoldDB" id="A0A4U1F103"/>